<dbReference type="OrthoDB" id="4629915at2"/>
<protein>
    <submittedName>
        <fullName evidence="4">Response regulator receiver protein</fullName>
    </submittedName>
</protein>
<keyword evidence="1" id="KW-0805">Transcription regulation</keyword>
<gene>
    <name evidence="4" type="ORF">A5677_02715</name>
</gene>
<reference evidence="4 5" key="1">
    <citation type="submission" date="2016-06" db="EMBL/GenBank/DDBJ databases">
        <authorList>
            <person name="Kjaerup R.B."/>
            <person name="Dalgaard T.S."/>
            <person name="Juul-Madsen H.R."/>
        </authorList>
    </citation>
    <scope>NUCLEOTIDE SEQUENCE [LARGE SCALE GENOMIC DNA]</scope>
    <source>
        <strain evidence="4 5">E3012</strain>
    </source>
</reference>
<dbReference type="SMART" id="SM01012">
    <property type="entry name" value="ANTAR"/>
    <property type="match status" value="1"/>
</dbReference>
<dbReference type="PROSITE" id="PS50921">
    <property type="entry name" value="ANTAR"/>
    <property type="match status" value="1"/>
</dbReference>
<dbReference type="InterPro" id="IPR005561">
    <property type="entry name" value="ANTAR"/>
</dbReference>
<dbReference type="Gene3D" id="1.10.10.10">
    <property type="entry name" value="Winged helix-like DNA-binding domain superfamily/Winged helix DNA-binding domain"/>
    <property type="match status" value="1"/>
</dbReference>
<dbReference type="InterPro" id="IPR012074">
    <property type="entry name" value="GAF_ANTAR"/>
</dbReference>
<dbReference type="Pfam" id="PF13185">
    <property type="entry name" value="GAF_2"/>
    <property type="match status" value="1"/>
</dbReference>
<evidence type="ECO:0000313" key="5">
    <source>
        <dbReference type="Proteomes" id="UP000092683"/>
    </source>
</evidence>
<name>A0A1B9D978_MYCMA</name>
<feature type="domain" description="ANTAR" evidence="3">
    <location>
        <begin position="161"/>
        <end position="222"/>
    </location>
</feature>
<dbReference type="InterPro" id="IPR029016">
    <property type="entry name" value="GAF-like_dom_sf"/>
</dbReference>
<dbReference type="GO" id="GO:0003723">
    <property type="term" value="F:RNA binding"/>
    <property type="evidence" value="ECO:0007669"/>
    <property type="project" value="InterPro"/>
</dbReference>
<comment type="caution">
    <text evidence="4">The sequence shown here is derived from an EMBL/GenBank/DDBJ whole genome shotgun (WGS) entry which is preliminary data.</text>
</comment>
<keyword evidence="2" id="KW-0804">Transcription</keyword>
<dbReference type="InterPro" id="IPR036388">
    <property type="entry name" value="WH-like_DNA-bd_sf"/>
</dbReference>
<sequence>MNSCDELLRLAELVRELQQKTPLDGPAALDGLIRHVAESVPGARYAGITIAGRRRLETPAATGRYPILLDEIQNREGEGPCVADAWDHNTIRIDDLAKAGRWPRYRRATLKHTPIRSVLSFKLFRDSQTAGALNLYAEQARAFDDDSLRAGLAVAAHAAVAWDILQHAKQFRDALASRDVIGQAKGILMERFEIDSVGAFDLLKRLSQESNTPVAELAEKLIDAEHPLRRRRGA</sequence>
<dbReference type="Gene3D" id="3.30.450.40">
    <property type="match status" value="1"/>
</dbReference>
<dbReference type="Proteomes" id="UP000092683">
    <property type="component" value="Unassembled WGS sequence"/>
</dbReference>
<dbReference type="SUPFAM" id="SSF55781">
    <property type="entry name" value="GAF domain-like"/>
    <property type="match status" value="1"/>
</dbReference>
<dbReference type="RefSeq" id="WP_065443003.1">
    <property type="nucleotide sequence ID" value="NZ_MBEA01000220.1"/>
</dbReference>
<proteinExistence type="predicted"/>
<evidence type="ECO:0000313" key="4">
    <source>
        <dbReference type="EMBL" id="OCB55761.1"/>
    </source>
</evidence>
<dbReference type="PIRSF" id="PIRSF036625">
    <property type="entry name" value="GAF_ANTAR"/>
    <property type="match status" value="1"/>
</dbReference>
<dbReference type="AlphaFoldDB" id="A0A1B9D978"/>
<accession>A0A1B9D978</accession>
<evidence type="ECO:0000256" key="2">
    <source>
        <dbReference type="ARBA" id="ARBA00023163"/>
    </source>
</evidence>
<evidence type="ECO:0000256" key="1">
    <source>
        <dbReference type="ARBA" id="ARBA00023015"/>
    </source>
</evidence>
<organism evidence="4 5">
    <name type="scientific">Mycobacterium malmoense</name>
    <dbReference type="NCBI Taxonomy" id="1780"/>
    <lineage>
        <taxon>Bacteria</taxon>
        <taxon>Bacillati</taxon>
        <taxon>Actinomycetota</taxon>
        <taxon>Actinomycetes</taxon>
        <taxon>Mycobacteriales</taxon>
        <taxon>Mycobacteriaceae</taxon>
        <taxon>Mycobacterium</taxon>
    </lineage>
</organism>
<dbReference type="Pfam" id="PF03861">
    <property type="entry name" value="ANTAR"/>
    <property type="match status" value="1"/>
</dbReference>
<dbReference type="InterPro" id="IPR003018">
    <property type="entry name" value="GAF"/>
</dbReference>
<evidence type="ECO:0000259" key="3">
    <source>
        <dbReference type="PROSITE" id="PS50921"/>
    </source>
</evidence>
<dbReference type="EMBL" id="MBEE01000101">
    <property type="protein sequence ID" value="OCB55761.1"/>
    <property type="molecule type" value="Genomic_DNA"/>
</dbReference>